<name>A0A0T9TLM5_YERAE</name>
<organism evidence="1 2">
    <name type="scientific">Yersinia aleksiciae</name>
    <dbReference type="NCBI Taxonomy" id="263819"/>
    <lineage>
        <taxon>Bacteria</taxon>
        <taxon>Pseudomonadati</taxon>
        <taxon>Pseudomonadota</taxon>
        <taxon>Gammaproteobacteria</taxon>
        <taxon>Enterobacterales</taxon>
        <taxon>Yersiniaceae</taxon>
        <taxon>Yersinia</taxon>
    </lineage>
</organism>
<reference evidence="2" key="1">
    <citation type="submission" date="2015-03" db="EMBL/GenBank/DDBJ databases">
        <authorList>
            <consortium name="Pathogen Informatics"/>
        </authorList>
    </citation>
    <scope>NUCLEOTIDE SEQUENCE [LARGE SCALE GENOMIC DNA]</scope>
    <source>
        <strain evidence="2">IP27925</strain>
    </source>
</reference>
<dbReference type="EMBL" id="CQEM01000004">
    <property type="protein sequence ID" value="CNK89684.1"/>
    <property type="molecule type" value="Genomic_DNA"/>
</dbReference>
<accession>A0A0T9TLM5</accession>
<sequence length="42" mass="4608">MMTQISSTAFWGNEYHGEFQIGMALNRANLAPPSADSFCILS</sequence>
<gene>
    <name evidence="1" type="ORF">ERS008460_01221</name>
</gene>
<evidence type="ECO:0000313" key="2">
    <source>
        <dbReference type="Proteomes" id="UP000040088"/>
    </source>
</evidence>
<proteinExistence type="predicted"/>
<dbReference type="AlphaFoldDB" id="A0A0T9TLM5"/>
<dbReference type="Proteomes" id="UP000040088">
    <property type="component" value="Unassembled WGS sequence"/>
</dbReference>
<evidence type="ECO:0000313" key="1">
    <source>
        <dbReference type="EMBL" id="CNK89684.1"/>
    </source>
</evidence>
<protein>
    <submittedName>
        <fullName evidence="1">Uncharacterized protein</fullName>
    </submittedName>
</protein>